<gene>
    <name evidence="1" type="ORF">DNL40_14775</name>
</gene>
<accession>A0A2W5WLJ6</accession>
<dbReference type="Proteomes" id="UP000248783">
    <property type="component" value="Unassembled WGS sequence"/>
</dbReference>
<keyword evidence="2" id="KW-1185">Reference proteome</keyword>
<dbReference type="AlphaFoldDB" id="A0A2W5WLJ6"/>
<proteinExistence type="predicted"/>
<name>A0A2W5WLJ6_9MICO</name>
<reference evidence="1 2" key="1">
    <citation type="submission" date="2018-06" db="EMBL/GenBank/DDBJ databases">
        <title>Whole genome sequencing of a novel hydrocarbon degrading bacterial strain, PW21 isolated from oil contaminated produced water sample.</title>
        <authorList>
            <person name="Nagkirti P."/>
            <person name="Shaikh A."/>
            <person name="Gowdaman V."/>
            <person name="Engineer A.E."/>
            <person name="Dagar S."/>
            <person name="Dhakephalkar P.K."/>
        </authorList>
    </citation>
    <scope>NUCLEOTIDE SEQUENCE [LARGE SCALE GENOMIC DNA]</scope>
    <source>
        <strain evidence="1 2">PW21</strain>
    </source>
</reference>
<protein>
    <submittedName>
        <fullName evidence="1">Uncharacterized protein</fullName>
    </submittedName>
</protein>
<dbReference type="EMBL" id="QKWH01000015">
    <property type="protein sequence ID" value="PZR51872.1"/>
    <property type="molecule type" value="Genomic_DNA"/>
</dbReference>
<evidence type="ECO:0000313" key="2">
    <source>
        <dbReference type="Proteomes" id="UP000248783"/>
    </source>
</evidence>
<organism evidence="1 2">
    <name type="scientific">Xylanimonas oleitrophica</name>
    <dbReference type="NCBI Taxonomy" id="2607479"/>
    <lineage>
        <taxon>Bacteria</taxon>
        <taxon>Bacillati</taxon>
        <taxon>Actinomycetota</taxon>
        <taxon>Actinomycetes</taxon>
        <taxon>Micrococcales</taxon>
        <taxon>Promicromonosporaceae</taxon>
        <taxon>Xylanimonas</taxon>
    </lineage>
</organism>
<evidence type="ECO:0000313" key="1">
    <source>
        <dbReference type="EMBL" id="PZR51872.1"/>
    </source>
</evidence>
<comment type="caution">
    <text evidence="1">The sequence shown here is derived from an EMBL/GenBank/DDBJ whole genome shotgun (WGS) entry which is preliminary data.</text>
</comment>
<sequence>MILAAATTLLLGGCAGGDAAASSGASAGCVKAFEDATKLEGVSDTHEALFPVFDACTTLDEFAAVAADHPDLLAYVDPETYARNGCQYRPEVADSTLCASAAALDEEADEAEEAEG</sequence>